<reference evidence="3 4" key="1">
    <citation type="submission" date="2013-11" db="EMBL/GenBank/DDBJ databases">
        <title>The Genome Sequence of Phytophthora parasitica P1976.</title>
        <authorList>
            <consortium name="The Broad Institute Genomics Platform"/>
            <person name="Russ C."/>
            <person name="Tyler B."/>
            <person name="Panabieres F."/>
            <person name="Shan W."/>
            <person name="Tripathy S."/>
            <person name="Grunwald N."/>
            <person name="Machado M."/>
            <person name="Johnson C.S."/>
            <person name="Walker B."/>
            <person name="Young S."/>
            <person name="Zeng Q."/>
            <person name="Gargeya S."/>
            <person name="Fitzgerald M."/>
            <person name="Haas B."/>
            <person name="Abouelleil A."/>
            <person name="Allen A.W."/>
            <person name="Alvarado L."/>
            <person name="Arachchi H.M."/>
            <person name="Berlin A.M."/>
            <person name="Chapman S.B."/>
            <person name="Gainer-Dewar J."/>
            <person name="Goldberg J."/>
            <person name="Griggs A."/>
            <person name="Gujja S."/>
            <person name="Hansen M."/>
            <person name="Howarth C."/>
            <person name="Imamovic A."/>
            <person name="Ireland A."/>
            <person name="Larimer J."/>
            <person name="McCowan C."/>
            <person name="Murphy C."/>
            <person name="Pearson M."/>
            <person name="Poon T.W."/>
            <person name="Priest M."/>
            <person name="Roberts A."/>
            <person name="Saif S."/>
            <person name="Shea T."/>
            <person name="Sisk P."/>
            <person name="Sykes S."/>
            <person name="Wortman J."/>
            <person name="Nusbaum C."/>
            <person name="Birren B."/>
        </authorList>
    </citation>
    <scope>NUCLEOTIDE SEQUENCE [LARGE SCALE GENOMIC DNA]</scope>
    <source>
        <strain evidence="3 4">P1976</strain>
    </source>
</reference>
<protein>
    <submittedName>
        <fullName evidence="3">Uncharacterized protein</fullName>
    </submittedName>
</protein>
<evidence type="ECO:0000256" key="1">
    <source>
        <dbReference type="SAM" id="Coils"/>
    </source>
</evidence>
<keyword evidence="1" id="KW-0175">Coiled coil</keyword>
<evidence type="ECO:0000256" key="2">
    <source>
        <dbReference type="SAM" id="MobiDB-lite"/>
    </source>
</evidence>
<organism evidence="3 4">
    <name type="scientific">Phytophthora nicotianae P1976</name>
    <dbReference type="NCBI Taxonomy" id="1317066"/>
    <lineage>
        <taxon>Eukaryota</taxon>
        <taxon>Sar</taxon>
        <taxon>Stramenopiles</taxon>
        <taxon>Oomycota</taxon>
        <taxon>Peronosporomycetes</taxon>
        <taxon>Peronosporales</taxon>
        <taxon>Peronosporaceae</taxon>
        <taxon>Phytophthora</taxon>
    </lineage>
</organism>
<sequence length="403" mass="45191">MAEGEAMDTTFEAAMAGFLHEFSLSGEFNSPVEGAFGLCDSDTLEKTPSNSTDRAKLKANERRDRYRKRLQNERESLRRQERELSVKLSQLLTAQAKAKEEAKKSNTLALSAWRATAARQKGKRLEAEQEQQRLKAAVLDRAELIRQLSALMMMSAPMKSLASCVNPISSQEMQGALLYKTFMRELDYLYAKTADLVGGVQCDLLPPESFGVRRRWNQDKTLMESADATQISIPFDQTWRSLSSLYLADPKGSHYRGEIHDRENTAAVTYRSNYTLESGTTTLITYSSVRRYVEKDCVVFVWRSQFEGQGKFDGVFSDEHAWLVIRPSDMPEGPGTTLQSYTQLKLTDLDGKMGTNDLRGNQFVKLVGMVDEEDMADVEEAMQGLLIGESQSGSPASSDVMEL</sequence>
<gene>
    <name evidence="3" type="ORF">F444_19820</name>
</gene>
<dbReference type="OrthoDB" id="129373at2759"/>
<dbReference type="AlphaFoldDB" id="A0A080Z6J1"/>
<feature type="compositionally biased region" description="Basic and acidic residues" evidence="2">
    <location>
        <begin position="53"/>
        <end position="62"/>
    </location>
</feature>
<accession>A0A080Z6J1</accession>
<comment type="caution">
    <text evidence="3">The sequence shown here is derived from an EMBL/GenBank/DDBJ whole genome shotgun (WGS) entry which is preliminary data.</text>
</comment>
<feature type="region of interest" description="Disordered" evidence="2">
    <location>
        <begin position="43"/>
        <end position="62"/>
    </location>
</feature>
<evidence type="ECO:0000313" key="3">
    <source>
        <dbReference type="EMBL" id="ETO62252.1"/>
    </source>
</evidence>
<name>A0A080Z6J1_PHYNI</name>
<feature type="coiled-coil region" evidence="1">
    <location>
        <begin position="117"/>
        <end position="147"/>
    </location>
</feature>
<dbReference type="Proteomes" id="UP000028582">
    <property type="component" value="Unassembled WGS sequence"/>
</dbReference>
<dbReference type="EMBL" id="ANJA01003628">
    <property type="protein sequence ID" value="ETO62252.1"/>
    <property type="molecule type" value="Genomic_DNA"/>
</dbReference>
<evidence type="ECO:0000313" key="4">
    <source>
        <dbReference type="Proteomes" id="UP000028582"/>
    </source>
</evidence>
<proteinExistence type="predicted"/>